<evidence type="ECO:0000259" key="1">
    <source>
        <dbReference type="PROSITE" id="PS50011"/>
    </source>
</evidence>
<organism evidence="2">
    <name type="scientific">viral metagenome</name>
    <dbReference type="NCBI Taxonomy" id="1070528"/>
    <lineage>
        <taxon>unclassified sequences</taxon>
        <taxon>metagenomes</taxon>
        <taxon>organismal metagenomes</taxon>
    </lineage>
</organism>
<dbReference type="SMART" id="SM00220">
    <property type="entry name" value="S_TKc"/>
    <property type="match status" value="1"/>
</dbReference>
<accession>A0A6C0K4Q0</accession>
<protein>
    <recommendedName>
        <fullName evidence="1">Protein kinase domain-containing protein</fullName>
    </recommendedName>
</protein>
<dbReference type="PROSITE" id="PS50011">
    <property type="entry name" value="PROTEIN_KINASE_DOM"/>
    <property type="match status" value="1"/>
</dbReference>
<dbReference type="AlphaFoldDB" id="A0A6C0K4Q0"/>
<feature type="domain" description="Protein kinase" evidence="1">
    <location>
        <begin position="1"/>
        <end position="346"/>
    </location>
</feature>
<dbReference type="GO" id="GO:0004672">
    <property type="term" value="F:protein kinase activity"/>
    <property type="evidence" value="ECO:0007669"/>
    <property type="project" value="InterPro"/>
</dbReference>
<dbReference type="EMBL" id="MN740809">
    <property type="protein sequence ID" value="QHU12699.1"/>
    <property type="molecule type" value="Genomic_DNA"/>
</dbReference>
<dbReference type="InterPro" id="IPR000719">
    <property type="entry name" value="Prot_kinase_dom"/>
</dbReference>
<proteinExistence type="predicted"/>
<dbReference type="SUPFAM" id="SSF56112">
    <property type="entry name" value="Protein kinase-like (PK-like)"/>
    <property type="match status" value="1"/>
</dbReference>
<dbReference type="Pfam" id="PF00069">
    <property type="entry name" value="Pkinase"/>
    <property type="match status" value="1"/>
</dbReference>
<name>A0A6C0K4Q0_9ZZZZ</name>
<sequence length="367" mass="41989">MDGGALLGFGTYGCVFDRPLRVRSTSDGKCKSLDTTKKTVGKISEASDVANEVEAAKIISRIPKHELYFSVLDLKNVNQPCDKNKQVDKPGIEECPIVKRVPMARMLHFIMPYSGVGLSKFLNIHIQNKRQIPFEKTITHLLEAAALLVLNSFVHFDIHSENVLFDDKTSMPRIIDFGFGLSVKDIRTETLDTRWKVYTPDYPTEAPEITAIHGLRHKTPLNTAIHDIIHGKHPIKMSQFILGIKMDQQYTSLRNFMNNSKSIMESDWVSFFKYYWPGFDAWGIGTVILKFYSFVSQIPTYTKEESWKEVSEKTKYILRGLLRASPLERIDCVEALYIFQPESDIFKSERALTWIQEKGALRKPLST</sequence>
<dbReference type="Gene3D" id="1.10.510.10">
    <property type="entry name" value="Transferase(Phosphotransferase) domain 1"/>
    <property type="match status" value="1"/>
</dbReference>
<dbReference type="GO" id="GO:0005524">
    <property type="term" value="F:ATP binding"/>
    <property type="evidence" value="ECO:0007669"/>
    <property type="project" value="InterPro"/>
</dbReference>
<reference evidence="2" key="1">
    <citation type="journal article" date="2020" name="Nature">
        <title>Giant virus diversity and host interactions through global metagenomics.</title>
        <authorList>
            <person name="Schulz F."/>
            <person name="Roux S."/>
            <person name="Paez-Espino D."/>
            <person name="Jungbluth S."/>
            <person name="Walsh D.A."/>
            <person name="Denef V.J."/>
            <person name="McMahon K.D."/>
            <person name="Konstantinidis K.T."/>
            <person name="Eloe-Fadrosh E.A."/>
            <person name="Kyrpides N.C."/>
            <person name="Woyke T."/>
        </authorList>
    </citation>
    <scope>NUCLEOTIDE SEQUENCE</scope>
    <source>
        <strain evidence="2">GVMAG-S-1101172-89</strain>
    </source>
</reference>
<evidence type="ECO:0000313" key="2">
    <source>
        <dbReference type="EMBL" id="QHU12699.1"/>
    </source>
</evidence>
<dbReference type="InterPro" id="IPR011009">
    <property type="entry name" value="Kinase-like_dom_sf"/>
</dbReference>